<dbReference type="STRING" id="487184.SAMN05216421_0046"/>
<protein>
    <recommendedName>
        <fullName evidence="4">Cyclase dehydrase</fullName>
    </recommendedName>
</protein>
<dbReference type="Proteomes" id="UP000243207">
    <property type="component" value="Chromosome I"/>
</dbReference>
<evidence type="ECO:0008006" key="4">
    <source>
        <dbReference type="Google" id="ProtNLM"/>
    </source>
</evidence>
<organism evidence="2 3">
    <name type="scientific">Halopseudomonas xinjiangensis</name>
    <dbReference type="NCBI Taxonomy" id="487184"/>
    <lineage>
        <taxon>Bacteria</taxon>
        <taxon>Pseudomonadati</taxon>
        <taxon>Pseudomonadota</taxon>
        <taxon>Gammaproteobacteria</taxon>
        <taxon>Pseudomonadales</taxon>
        <taxon>Pseudomonadaceae</taxon>
        <taxon>Halopseudomonas</taxon>
    </lineage>
</organism>
<accession>A0A1H1L565</accession>
<evidence type="ECO:0000313" key="3">
    <source>
        <dbReference type="Proteomes" id="UP000243207"/>
    </source>
</evidence>
<dbReference type="RefSeq" id="WP_093391014.1">
    <property type="nucleotide sequence ID" value="NZ_LT629736.1"/>
</dbReference>
<evidence type="ECO:0000256" key="1">
    <source>
        <dbReference type="SAM" id="MobiDB-lite"/>
    </source>
</evidence>
<feature type="region of interest" description="Disordered" evidence="1">
    <location>
        <begin position="135"/>
        <end position="163"/>
    </location>
</feature>
<keyword evidence="3" id="KW-1185">Reference proteome</keyword>
<evidence type="ECO:0000313" key="2">
    <source>
        <dbReference type="EMBL" id="SDR69633.1"/>
    </source>
</evidence>
<proteinExistence type="predicted"/>
<name>A0A1H1L565_9GAMM</name>
<dbReference type="EMBL" id="LT629736">
    <property type="protein sequence ID" value="SDR69633.1"/>
    <property type="molecule type" value="Genomic_DNA"/>
</dbReference>
<gene>
    <name evidence="2" type="ORF">SAMN05216421_0046</name>
</gene>
<dbReference type="AlphaFoldDB" id="A0A1H1L565"/>
<reference evidence="3" key="1">
    <citation type="submission" date="2016-10" db="EMBL/GenBank/DDBJ databases">
        <authorList>
            <person name="Varghese N."/>
            <person name="Submissions S."/>
        </authorList>
    </citation>
    <scope>NUCLEOTIDE SEQUENCE [LARGE SCALE GENOMIC DNA]</scope>
    <source>
        <strain evidence="3">NRRL B-51270</strain>
    </source>
</reference>
<dbReference type="OrthoDB" id="6166765at2"/>
<sequence>MSEQRRSYEEYRTNYPARKLARRLGWFSIGLGLAELLLPRQLSSALGVHGRGSFVRLCGLREIATGAGILMSDNPKPWIQARVAGDVLDLLALGAAGQRGDATTAMVAAVGVTGVAALDLKCAKDLAKEDEPVTTFDYSDRSGFPDTPDQMRGRAASKGSMDNVPQIKGMAAADRETVNRH</sequence>